<feature type="region of interest" description="Disordered" evidence="2">
    <location>
        <begin position="256"/>
        <end position="277"/>
    </location>
</feature>
<evidence type="ECO:0000313" key="3">
    <source>
        <dbReference type="EMBL" id="QRW16556.1"/>
    </source>
</evidence>
<evidence type="ECO:0000313" key="4">
    <source>
        <dbReference type="Proteomes" id="UP000650533"/>
    </source>
</evidence>
<keyword evidence="1" id="KW-0175">Coiled coil</keyword>
<protein>
    <submittedName>
        <fullName evidence="3">Uncharacterized protein</fullName>
    </submittedName>
</protein>
<feature type="compositionally biased region" description="Basic residues" evidence="2">
    <location>
        <begin position="106"/>
        <end position="118"/>
    </location>
</feature>
<feature type="region of interest" description="Disordered" evidence="2">
    <location>
        <begin position="320"/>
        <end position="371"/>
    </location>
</feature>
<feature type="compositionally biased region" description="Basic and acidic residues" evidence="2">
    <location>
        <begin position="326"/>
        <end position="349"/>
    </location>
</feature>
<name>A0A8H8SS90_9AGAM</name>
<dbReference type="GeneID" id="67026837"/>
<feature type="compositionally biased region" description="Basic and acidic residues" evidence="2">
    <location>
        <begin position="256"/>
        <end position="265"/>
    </location>
</feature>
<reference evidence="3" key="1">
    <citation type="submission" date="2020-05" db="EMBL/GenBank/DDBJ databases">
        <title>Evolutionary and genomic comparisons of hybrid uninucleate and nonhybrid Rhizoctonia fungi.</title>
        <authorList>
            <person name="Li C."/>
            <person name="Chen X."/>
        </authorList>
    </citation>
    <scope>NUCLEOTIDE SEQUENCE</scope>
    <source>
        <strain evidence="3">AG-1 IA</strain>
    </source>
</reference>
<sequence>MIGAMGESISGNSIDSDPSDGMHKVIYDTDDNGIPDHEAWADDDTNEQIDQKNRTVPHQLSLFITQPRSPPRRPREPHPPPIPNTYSDVHRTISPSHSRATSPVPKSKRRPSISRHHTTNTSFSPPQMDGLMSRVLAEEKNQYISHMRTQVNELATELKVRTEALEQAYERVESADRRTVETHKKYLAEASARSQAEAECRRAQDENKKTQMLVEMLRAELSRVKKDVETLEAAKAEAEGAAGRARAVAKELKQSMKAERARESGMSEGWVPEDRAREKEMRDAIAAAAKDAYERGKAEGEASATMKALAAFDKLMENDDLAEWDDSAKKSTRDEIKGVSRKPSAERAKSPQPIPPKRSWSIRRGSSSNAN</sequence>
<proteinExistence type="predicted"/>
<accession>A0A8H8SS90</accession>
<dbReference type="KEGG" id="rsx:RhiXN_04557"/>
<evidence type="ECO:0000256" key="1">
    <source>
        <dbReference type="SAM" id="Coils"/>
    </source>
</evidence>
<dbReference type="AlphaFoldDB" id="A0A8H8SS90"/>
<feature type="compositionally biased region" description="Polar residues" evidence="2">
    <location>
        <begin position="54"/>
        <end position="66"/>
    </location>
</feature>
<dbReference type="EMBL" id="CP059658">
    <property type="protein sequence ID" value="QRW16556.1"/>
    <property type="molecule type" value="Genomic_DNA"/>
</dbReference>
<evidence type="ECO:0000256" key="2">
    <source>
        <dbReference type="SAM" id="MobiDB-lite"/>
    </source>
</evidence>
<dbReference type="RefSeq" id="XP_043176793.1">
    <property type="nucleotide sequence ID" value="XM_043324374.1"/>
</dbReference>
<organism evidence="3 4">
    <name type="scientific">Rhizoctonia solani</name>
    <dbReference type="NCBI Taxonomy" id="456999"/>
    <lineage>
        <taxon>Eukaryota</taxon>
        <taxon>Fungi</taxon>
        <taxon>Dikarya</taxon>
        <taxon>Basidiomycota</taxon>
        <taxon>Agaricomycotina</taxon>
        <taxon>Agaricomycetes</taxon>
        <taxon>Cantharellales</taxon>
        <taxon>Ceratobasidiaceae</taxon>
        <taxon>Rhizoctonia</taxon>
    </lineage>
</organism>
<gene>
    <name evidence="3" type="ORF">RhiXN_04557</name>
</gene>
<feature type="coiled-coil region" evidence="1">
    <location>
        <begin position="155"/>
        <end position="241"/>
    </location>
</feature>
<dbReference type="Proteomes" id="UP000650533">
    <property type="component" value="Chromosome 1"/>
</dbReference>
<feature type="region of interest" description="Disordered" evidence="2">
    <location>
        <begin position="1"/>
        <end position="129"/>
    </location>
</feature>